<evidence type="ECO:0000313" key="1">
    <source>
        <dbReference type="EMBL" id="KZT62585.1"/>
    </source>
</evidence>
<keyword evidence="2" id="KW-1185">Reference proteome</keyword>
<sequence length="222" mass="24749">MERSTGPWTLSDGGSVFLGVKRDPTIGLDELFGRAHTGVAARQDDSGLVPGSYFVNWRRADTGEDHLAERIDVLHPAIMVKRDEDSALDKPYLGFESPWKRTDTGGEHLAEAIGVFQPAIMVERADGLGFDEVHQGPEAADGGPLERAPCPYNYHIDRRAEPDIGYCPWDITYARSAGSDPSYGSWNVAPERSLEREYGQRDVPDKVEVVEWVEFRSEEELE</sequence>
<dbReference type="Proteomes" id="UP000076842">
    <property type="component" value="Unassembled WGS sequence"/>
</dbReference>
<reference evidence="1 2" key="1">
    <citation type="journal article" date="2016" name="Mol. Biol. Evol.">
        <title>Comparative Genomics of Early-Diverging Mushroom-Forming Fungi Provides Insights into the Origins of Lignocellulose Decay Capabilities.</title>
        <authorList>
            <person name="Nagy L.G."/>
            <person name="Riley R."/>
            <person name="Tritt A."/>
            <person name="Adam C."/>
            <person name="Daum C."/>
            <person name="Floudas D."/>
            <person name="Sun H."/>
            <person name="Yadav J.S."/>
            <person name="Pangilinan J."/>
            <person name="Larsson K.H."/>
            <person name="Matsuura K."/>
            <person name="Barry K."/>
            <person name="Labutti K."/>
            <person name="Kuo R."/>
            <person name="Ohm R.A."/>
            <person name="Bhattacharya S.S."/>
            <person name="Shirouzu T."/>
            <person name="Yoshinaga Y."/>
            <person name="Martin F.M."/>
            <person name="Grigoriev I.V."/>
            <person name="Hibbett D.S."/>
        </authorList>
    </citation>
    <scope>NUCLEOTIDE SEQUENCE [LARGE SCALE GENOMIC DNA]</scope>
    <source>
        <strain evidence="1 2">HHB12733</strain>
    </source>
</reference>
<dbReference type="AlphaFoldDB" id="A0A165K2K2"/>
<proteinExistence type="predicted"/>
<accession>A0A165K2K2</accession>
<protein>
    <submittedName>
        <fullName evidence="1">Uncharacterized protein</fullName>
    </submittedName>
</protein>
<organism evidence="1 2">
    <name type="scientific">Calocera cornea HHB12733</name>
    <dbReference type="NCBI Taxonomy" id="1353952"/>
    <lineage>
        <taxon>Eukaryota</taxon>
        <taxon>Fungi</taxon>
        <taxon>Dikarya</taxon>
        <taxon>Basidiomycota</taxon>
        <taxon>Agaricomycotina</taxon>
        <taxon>Dacrymycetes</taxon>
        <taxon>Dacrymycetales</taxon>
        <taxon>Dacrymycetaceae</taxon>
        <taxon>Calocera</taxon>
    </lineage>
</organism>
<dbReference type="InParanoid" id="A0A165K2K2"/>
<evidence type="ECO:0000313" key="2">
    <source>
        <dbReference type="Proteomes" id="UP000076842"/>
    </source>
</evidence>
<name>A0A165K2K2_9BASI</name>
<dbReference type="EMBL" id="KV423915">
    <property type="protein sequence ID" value="KZT62585.1"/>
    <property type="molecule type" value="Genomic_DNA"/>
</dbReference>
<gene>
    <name evidence="1" type="ORF">CALCODRAFT_505370</name>
</gene>